<evidence type="ECO:0000313" key="4">
    <source>
        <dbReference type="Proteomes" id="UP000034508"/>
    </source>
</evidence>
<organism evidence="3 4">
    <name type="scientific">Berkelbacteria bacterium GW2011_GWA1_36_9</name>
    <dbReference type="NCBI Taxonomy" id="1618331"/>
    <lineage>
        <taxon>Bacteria</taxon>
        <taxon>Candidatus Berkelbacteria</taxon>
    </lineage>
</organism>
<gene>
    <name evidence="3" type="ORF">US31_C0007G0031</name>
</gene>
<evidence type="ECO:0000256" key="1">
    <source>
        <dbReference type="SAM" id="SignalP"/>
    </source>
</evidence>
<comment type="caution">
    <text evidence="3">The sequence shown here is derived from an EMBL/GenBank/DDBJ whole genome shotgun (WGS) entry which is preliminary data.</text>
</comment>
<name>A0A0G0FWL4_9BACT</name>
<keyword evidence="1" id="KW-0732">Signal</keyword>
<feature type="domain" description="LysM" evidence="2">
    <location>
        <begin position="76"/>
        <end position="120"/>
    </location>
</feature>
<reference evidence="3 4" key="1">
    <citation type="journal article" date="2015" name="Nature">
        <title>rRNA introns, odd ribosomes, and small enigmatic genomes across a large radiation of phyla.</title>
        <authorList>
            <person name="Brown C.T."/>
            <person name="Hug L.A."/>
            <person name="Thomas B.C."/>
            <person name="Sharon I."/>
            <person name="Castelle C.J."/>
            <person name="Singh A."/>
            <person name="Wilkins M.J."/>
            <person name="Williams K.H."/>
            <person name="Banfield J.F."/>
        </authorList>
    </citation>
    <scope>NUCLEOTIDE SEQUENCE [LARGE SCALE GENOMIC DNA]</scope>
</reference>
<dbReference type="SUPFAM" id="SSF54106">
    <property type="entry name" value="LysM domain"/>
    <property type="match status" value="1"/>
</dbReference>
<proteinExistence type="predicted"/>
<dbReference type="CDD" id="cd00118">
    <property type="entry name" value="LysM"/>
    <property type="match status" value="1"/>
</dbReference>
<dbReference type="Gene3D" id="3.10.350.10">
    <property type="entry name" value="LysM domain"/>
    <property type="match status" value="1"/>
</dbReference>
<dbReference type="SMART" id="SM00257">
    <property type="entry name" value="LysM"/>
    <property type="match status" value="1"/>
</dbReference>
<sequence>MNKQTRAVFFFLVALVAILAGSTSFFAAKTYKISNSSKIKPLETNSPEISPTPSAVSSSAVVKPASSVEKPSKPADTYTVQRGETLFVVAQSQGSSWQDIAEANGMSDVDKIQAGQVVVVPKNGQVDFTIDNTRSASLQKDVDIGKYQFRLSPEDTARSDAPNVYGLQITDTFTLKSSDNGNAQVQATREGKNFIIKLTQPATKGDKGIWAIESIRPI</sequence>
<dbReference type="Pfam" id="PF01476">
    <property type="entry name" value="LysM"/>
    <property type="match status" value="1"/>
</dbReference>
<feature type="chain" id="PRO_5002532254" description="LysM domain-containing protein" evidence="1">
    <location>
        <begin position="28"/>
        <end position="218"/>
    </location>
</feature>
<dbReference type="InterPro" id="IPR036779">
    <property type="entry name" value="LysM_dom_sf"/>
</dbReference>
<evidence type="ECO:0000313" key="3">
    <source>
        <dbReference type="EMBL" id="KKQ18225.1"/>
    </source>
</evidence>
<evidence type="ECO:0000259" key="2">
    <source>
        <dbReference type="PROSITE" id="PS51782"/>
    </source>
</evidence>
<accession>A0A0G0FWL4</accession>
<feature type="signal peptide" evidence="1">
    <location>
        <begin position="1"/>
        <end position="27"/>
    </location>
</feature>
<dbReference type="AlphaFoldDB" id="A0A0G0FWL4"/>
<dbReference type="InterPro" id="IPR018392">
    <property type="entry name" value="LysM"/>
</dbReference>
<dbReference type="EMBL" id="LBSM01000007">
    <property type="protein sequence ID" value="KKQ18225.1"/>
    <property type="molecule type" value="Genomic_DNA"/>
</dbReference>
<dbReference type="PROSITE" id="PS51782">
    <property type="entry name" value="LYSM"/>
    <property type="match status" value="1"/>
</dbReference>
<dbReference type="Proteomes" id="UP000034508">
    <property type="component" value="Unassembled WGS sequence"/>
</dbReference>
<protein>
    <recommendedName>
        <fullName evidence="2">LysM domain-containing protein</fullName>
    </recommendedName>
</protein>